<evidence type="ECO:0000313" key="3">
    <source>
        <dbReference type="Proteomes" id="UP000017127"/>
    </source>
</evidence>
<keyword evidence="3" id="KW-1185">Reference proteome</keyword>
<sequence>MLLTLAFVQPGFASEQKSNETSRETQSSTSSDERVPIQYYPPPGHY</sequence>
<accession>U7QKY4</accession>
<reference evidence="2 3" key="1">
    <citation type="journal article" date="2013" name="Front. Microbiol.">
        <title>Comparative genomic analyses of the cyanobacterium, Lyngbya aestuarii BL J, a powerful hydrogen producer.</title>
        <authorList>
            <person name="Kothari A."/>
            <person name="Vaughn M."/>
            <person name="Garcia-Pichel F."/>
        </authorList>
    </citation>
    <scope>NUCLEOTIDE SEQUENCE [LARGE SCALE GENOMIC DNA]</scope>
    <source>
        <strain evidence="2 3">BL J</strain>
    </source>
</reference>
<comment type="caution">
    <text evidence="2">The sequence shown here is derived from an EMBL/GenBank/DDBJ whole genome shotgun (WGS) entry which is preliminary data.</text>
</comment>
<protein>
    <submittedName>
        <fullName evidence="2">Uncharacterized protein</fullName>
    </submittedName>
</protein>
<evidence type="ECO:0000256" key="1">
    <source>
        <dbReference type="SAM" id="MobiDB-lite"/>
    </source>
</evidence>
<name>U7QKY4_9CYAN</name>
<dbReference type="Proteomes" id="UP000017127">
    <property type="component" value="Unassembled WGS sequence"/>
</dbReference>
<organism evidence="2 3">
    <name type="scientific">Lyngbya aestuarii BL J</name>
    <dbReference type="NCBI Taxonomy" id="1348334"/>
    <lineage>
        <taxon>Bacteria</taxon>
        <taxon>Bacillati</taxon>
        <taxon>Cyanobacteriota</taxon>
        <taxon>Cyanophyceae</taxon>
        <taxon>Oscillatoriophycideae</taxon>
        <taxon>Oscillatoriales</taxon>
        <taxon>Microcoleaceae</taxon>
        <taxon>Lyngbya</taxon>
    </lineage>
</organism>
<gene>
    <name evidence="2" type="ORF">M595_1388</name>
</gene>
<dbReference type="EMBL" id="AUZM01000009">
    <property type="protein sequence ID" value="ERT08624.1"/>
    <property type="molecule type" value="Genomic_DNA"/>
</dbReference>
<evidence type="ECO:0000313" key="2">
    <source>
        <dbReference type="EMBL" id="ERT08624.1"/>
    </source>
</evidence>
<proteinExistence type="predicted"/>
<feature type="region of interest" description="Disordered" evidence="1">
    <location>
        <begin position="1"/>
        <end position="46"/>
    </location>
</feature>
<dbReference type="AlphaFoldDB" id="U7QKY4"/>